<feature type="region of interest" description="Disordered" evidence="1">
    <location>
        <begin position="439"/>
        <end position="497"/>
    </location>
</feature>
<accession>A0A9W7ZR72</accession>
<feature type="non-terminal residue" evidence="2">
    <location>
        <position position="1"/>
    </location>
</feature>
<dbReference type="OrthoDB" id="4349954at2759"/>
<evidence type="ECO:0000313" key="3">
    <source>
        <dbReference type="Proteomes" id="UP001150538"/>
    </source>
</evidence>
<comment type="caution">
    <text evidence="2">The sequence shown here is derived from an EMBL/GenBank/DDBJ whole genome shotgun (WGS) entry which is preliminary data.</text>
</comment>
<dbReference type="AlphaFoldDB" id="A0A9W7ZR72"/>
<dbReference type="Proteomes" id="UP001150538">
    <property type="component" value="Unassembled WGS sequence"/>
</dbReference>
<protein>
    <submittedName>
        <fullName evidence="2">Uncharacterized protein</fullName>
    </submittedName>
</protein>
<gene>
    <name evidence="2" type="ORF">H4219_006161</name>
</gene>
<feature type="compositionally biased region" description="Low complexity" evidence="1">
    <location>
        <begin position="482"/>
        <end position="496"/>
    </location>
</feature>
<feature type="region of interest" description="Disordered" evidence="1">
    <location>
        <begin position="693"/>
        <end position="714"/>
    </location>
</feature>
<feature type="compositionally biased region" description="Basic residues" evidence="1">
    <location>
        <begin position="458"/>
        <end position="470"/>
    </location>
</feature>
<dbReference type="EMBL" id="JANBPU010000549">
    <property type="protein sequence ID" value="KAJ1910633.1"/>
    <property type="molecule type" value="Genomic_DNA"/>
</dbReference>
<keyword evidence="3" id="KW-1185">Reference proteome</keyword>
<reference evidence="2" key="1">
    <citation type="submission" date="2022-07" db="EMBL/GenBank/DDBJ databases">
        <title>Phylogenomic reconstructions and comparative analyses of Kickxellomycotina fungi.</title>
        <authorList>
            <person name="Reynolds N.K."/>
            <person name="Stajich J.E."/>
            <person name="Barry K."/>
            <person name="Grigoriev I.V."/>
            <person name="Crous P."/>
            <person name="Smith M.E."/>
        </authorList>
    </citation>
    <scope>NUCLEOTIDE SEQUENCE</scope>
    <source>
        <strain evidence="2">NBRC 100468</strain>
    </source>
</reference>
<evidence type="ECO:0000313" key="2">
    <source>
        <dbReference type="EMBL" id="KAJ1910633.1"/>
    </source>
</evidence>
<organism evidence="2 3">
    <name type="scientific">Mycoemilia scoparia</name>
    <dbReference type="NCBI Taxonomy" id="417184"/>
    <lineage>
        <taxon>Eukaryota</taxon>
        <taxon>Fungi</taxon>
        <taxon>Fungi incertae sedis</taxon>
        <taxon>Zoopagomycota</taxon>
        <taxon>Kickxellomycotina</taxon>
        <taxon>Kickxellomycetes</taxon>
        <taxon>Kickxellales</taxon>
        <taxon>Kickxellaceae</taxon>
        <taxon>Mycoemilia</taxon>
    </lineage>
</organism>
<sequence length="1037" mass="114089">SWTFPPTTRFACPALYLSNPSSGSQEGESRYVFVVLDQDKGIIPTKTQRNGDTQGGGGKIVWRFRDKGVDSLEVGDSKQVYNIDRSIFGIEGLTPAASNTTTTSLNDVEQQNQALQAQPQSLVLVVYTNVGKQENKVGLRNIDMEIVSEDQTSKPKSQKTNVDVGREQTLWYQITKISDIQKSARSKLMLDKSSSVLGNVSRKNNSLSSKSNPGDGDGYLVTVVTKFQESSDAVTASSSSDSGSGEVYKVSFYLVKTSATPSPSTKFLYEMYLPVEAQPSTFAFNANTATLYTIESANNSLVGYDCEKEFAKQDVNVVAITKSSLCLNNFNVRSFGYLSNISMYEVSKTHMLIIGHQKRQQQQSSASKNGRSPKFVAILWDVEFGVVLSESEIAISQELLDIAGQENAIVSCDVGILGRDGDDDDSVQCLVTIGITSTTSSGSNADDQNGVDSPKKSLLTKKERRKSGKKSKNDDVTGGGIISNVRSGSGSGNSSNHTQQLTWNCSVMLVNVYVPQTTLIQAMGLMEITSKYIRQPSSTVAATTDQQLISVDHNDTPFGYQIIVNQMLDKRNVANIESIIEETRRNARKVESKYIQKFADKEITPDGPEFVKVFLEYISSNSLGGDNSSPVPSTNMIKTIVCDRCFKLNDQQQQPLANKNSTKGGDLLWFSKVLEILFKKQFISNMVVASSYSSSVPSPPPPHHHHQQQDGSSGGGVGILPNLWKIGGLQALPLITLAIEQVTDIPESDMVDVLSSVLEFDGIIVSSSPAPPTITNNNNNNNNGPGQIQKVDDALRFISRLIEIPVNESLIRHALTTRLNSDKAQTLALILLGWLSKLAKTETPKFIVQAIDRSVGGEPLHSVTTATTGAGEETFDQFKLVTASVENKRGDDERILLPALESVLGFISLLLDGHMSMWILTPACHPMIRALNKILNQIKRDAKVMETMRPALEPFYQNWKIKKNVQRQRKLEEVNKLMGLDEVMTSEGLTQLEEARKKDDGKMVAGSSGYHHHHTTARYWESMQQLDKYRVEIVHWK</sequence>
<name>A0A9W7ZR72_9FUNG</name>
<proteinExistence type="predicted"/>
<evidence type="ECO:0000256" key="1">
    <source>
        <dbReference type="SAM" id="MobiDB-lite"/>
    </source>
</evidence>